<evidence type="ECO:0000313" key="2">
    <source>
        <dbReference type="EMBL" id="KIL52521.1"/>
    </source>
</evidence>
<protein>
    <submittedName>
        <fullName evidence="2">Spore coat protein</fullName>
    </submittedName>
</protein>
<evidence type="ECO:0000256" key="1">
    <source>
        <dbReference type="SAM" id="MobiDB-lite"/>
    </source>
</evidence>
<proteinExistence type="predicted"/>
<dbReference type="NCBIfam" id="TIGR02892">
    <property type="entry name" value="spore_yabP"/>
    <property type="match status" value="1"/>
</dbReference>
<dbReference type="Pfam" id="PF07873">
    <property type="entry name" value="YabP"/>
    <property type="match status" value="1"/>
</dbReference>
<dbReference type="PATRIC" id="fig|889306.3.peg.55"/>
<gene>
    <name evidence="2" type="ORF">KP78_00560</name>
</gene>
<dbReference type="EMBL" id="JXRP01000003">
    <property type="protein sequence ID" value="KIL52521.1"/>
    <property type="molecule type" value="Genomic_DNA"/>
</dbReference>
<dbReference type="Proteomes" id="UP000031938">
    <property type="component" value="Unassembled WGS sequence"/>
</dbReference>
<keyword evidence="2" id="KW-0167">Capsid protein</keyword>
<organism evidence="2 3">
    <name type="scientific">Jeotgalibacillus soli</name>
    <dbReference type="NCBI Taxonomy" id="889306"/>
    <lineage>
        <taxon>Bacteria</taxon>
        <taxon>Bacillati</taxon>
        <taxon>Bacillota</taxon>
        <taxon>Bacilli</taxon>
        <taxon>Bacillales</taxon>
        <taxon>Caryophanaceae</taxon>
        <taxon>Jeotgalibacillus</taxon>
    </lineage>
</organism>
<reference evidence="2 3" key="1">
    <citation type="submission" date="2015-01" db="EMBL/GenBank/DDBJ databases">
        <title>Genome sequencing of Jeotgalibacillus soli.</title>
        <authorList>
            <person name="Goh K.M."/>
            <person name="Chan K.-G."/>
            <person name="Yaakop A.S."/>
            <person name="Ee R."/>
            <person name="Gan H.M."/>
            <person name="Chan C.S."/>
        </authorList>
    </citation>
    <scope>NUCLEOTIDE SEQUENCE [LARGE SCALE GENOMIC DNA]</scope>
    <source>
        <strain evidence="2 3">P9</strain>
    </source>
</reference>
<dbReference type="STRING" id="889306.KP78_00560"/>
<comment type="caution">
    <text evidence="2">The sequence shown here is derived from an EMBL/GenBank/DDBJ whole genome shotgun (WGS) entry which is preliminary data.</text>
</comment>
<dbReference type="InterPro" id="IPR022476">
    <property type="entry name" value="Spore_YabP/YqfC"/>
</dbReference>
<dbReference type="GO" id="GO:0030435">
    <property type="term" value="P:sporulation resulting in formation of a cellular spore"/>
    <property type="evidence" value="ECO:0007669"/>
    <property type="project" value="InterPro"/>
</dbReference>
<name>A0A0C2W7I1_9BACL</name>
<sequence length="106" mass="12248">MLVQQSGVDEMPYTDPRQERPEHEIVMSKRETLSITGVRHVESFDNEEFLLETVQGYLSIKGKQLQMVNLDVERGHVSLKGRIDDLLYIDEPGPQETKGLFSKLFR</sequence>
<accession>A0A0C2W7I1</accession>
<feature type="region of interest" description="Disordered" evidence="1">
    <location>
        <begin position="1"/>
        <end position="20"/>
    </location>
</feature>
<dbReference type="AlphaFoldDB" id="A0A0C2W7I1"/>
<dbReference type="InterPro" id="IPR038705">
    <property type="entry name" value="YabP_sf"/>
</dbReference>
<keyword evidence="3" id="KW-1185">Reference proteome</keyword>
<keyword evidence="2" id="KW-0946">Virion</keyword>
<dbReference type="InterPro" id="IPR012504">
    <property type="entry name" value="Spore_YabP"/>
</dbReference>
<dbReference type="Gene3D" id="2.60.40.2000">
    <property type="match status" value="1"/>
</dbReference>
<evidence type="ECO:0000313" key="3">
    <source>
        <dbReference type="Proteomes" id="UP000031938"/>
    </source>
</evidence>
<dbReference type="PIRSF" id="PIRSF011576">
    <property type="entry name" value="YabP"/>
    <property type="match status" value="1"/>
</dbReference>